<dbReference type="GO" id="GO:0003677">
    <property type="term" value="F:DNA binding"/>
    <property type="evidence" value="ECO:0007669"/>
    <property type="project" value="InterPro"/>
</dbReference>
<dbReference type="Pfam" id="PF02452">
    <property type="entry name" value="PemK_toxin"/>
    <property type="match status" value="1"/>
</dbReference>
<dbReference type="Gene3D" id="2.30.30.110">
    <property type="match status" value="1"/>
</dbReference>
<accession>A0A0G0TRS2</accession>
<dbReference type="InterPro" id="IPR011067">
    <property type="entry name" value="Plasmid_toxin/cell-grow_inhib"/>
</dbReference>
<dbReference type="SUPFAM" id="SSF50118">
    <property type="entry name" value="Cell growth inhibitor/plasmid maintenance toxic component"/>
    <property type="match status" value="1"/>
</dbReference>
<organism evidence="1 2">
    <name type="scientific">Candidatus Nomurabacteria bacterium GW2011_GWA2_40_9</name>
    <dbReference type="NCBI Taxonomy" id="1618734"/>
    <lineage>
        <taxon>Bacteria</taxon>
        <taxon>Candidatus Nomuraibacteriota</taxon>
    </lineage>
</organism>
<name>A0A0G0TRS2_9BACT</name>
<sequence>MHKGKIVLVPFPFTDLSGQKVRPALVLHSNKKNDDFIACFISSNKKDNSGLYDLKVKADKDNNLKLDSVIKVSKIATLEKEIALGEIGSLDAKIMKEIDSKLKSIFQIK</sequence>
<evidence type="ECO:0008006" key="3">
    <source>
        <dbReference type="Google" id="ProtNLM"/>
    </source>
</evidence>
<dbReference type="PATRIC" id="fig|1618734.3.peg.139"/>
<gene>
    <name evidence="1" type="ORF">UU24_C0004G0022</name>
</gene>
<dbReference type="AlphaFoldDB" id="A0A0G0TRS2"/>
<evidence type="ECO:0000313" key="1">
    <source>
        <dbReference type="EMBL" id="KKR79684.1"/>
    </source>
</evidence>
<evidence type="ECO:0000313" key="2">
    <source>
        <dbReference type="Proteomes" id="UP000034749"/>
    </source>
</evidence>
<protein>
    <recommendedName>
        <fullName evidence="3">Transcriptional modulator of MazE/toxin, MazF</fullName>
    </recommendedName>
</protein>
<reference evidence="1 2" key="1">
    <citation type="journal article" date="2015" name="Nature">
        <title>rRNA introns, odd ribosomes, and small enigmatic genomes across a large radiation of phyla.</title>
        <authorList>
            <person name="Brown C.T."/>
            <person name="Hug L.A."/>
            <person name="Thomas B.C."/>
            <person name="Sharon I."/>
            <person name="Castelle C.J."/>
            <person name="Singh A."/>
            <person name="Wilkins M.J."/>
            <person name="Williams K.H."/>
            <person name="Banfield J.F."/>
        </authorList>
    </citation>
    <scope>NUCLEOTIDE SEQUENCE [LARGE SCALE GENOMIC DNA]</scope>
</reference>
<dbReference type="InterPro" id="IPR003477">
    <property type="entry name" value="PemK-like"/>
</dbReference>
<comment type="caution">
    <text evidence="1">The sequence shown here is derived from an EMBL/GenBank/DDBJ whole genome shotgun (WGS) entry which is preliminary data.</text>
</comment>
<dbReference type="EMBL" id="LBZW01000004">
    <property type="protein sequence ID" value="KKR79684.1"/>
    <property type="molecule type" value="Genomic_DNA"/>
</dbReference>
<dbReference type="Proteomes" id="UP000034749">
    <property type="component" value="Unassembled WGS sequence"/>
</dbReference>
<proteinExistence type="predicted"/>